<organism evidence="1 2">
    <name type="scientific">Striga asiatica</name>
    <name type="common">Asiatic witchweed</name>
    <name type="synonym">Buchnera asiatica</name>
    <dbReference type="NCBI Taxonomy" id="4170"/>
    <lineage>
        <taxon>Eukaryota</taxon>
        <taxon>Viridiplantae</taxon>
        <taxon>Streptophyta</taxon>
        <taxon>Embryophyta</taxon>
        <taxon>Tracheophyta</taxon>
        <taxon>Spermatophyta</taxon>
        <taxon>Magnoliopsida</taxon>
        <taxon>eudicotyledons</taxon>
        <taxon>Gunneridae</taxon>
        <taxon>Pentapetalae</taxon>
        <taxon>asterids</taxon>
        <taxon>lamiids</taxon>
        <taxon>Lamiales</taxon>
        <taxon>Orobanchaceae</taxon>
        <taxon>Buchnereae</taxon>
        <taxon>Striga</taxon>
    </lineage>
</organism>
<sequence>MNDPDLDFIDPWKSINKPTGLFLFSLTGNGCAIMSHVKFWFDAASDVLSSPVAFCSETLKIGNQHKRKEEQNVDLHDGYYVPATENFSKSINEIFCVLSGNTTFDMKQVEHRK</sequence>
<name>A0A5A7QSY2_STRAF</name>
<proteinExistence type="predicted"/>
<comment type="caution">
    <text evidence="1">The sequence shown here is derived from an EMBL/GenBank/DDBJ whole genome shotgun (WGS) entry which is preliminary data.</text>
</comment>
<dbReference type="EMBL" id="BKCP01008093">
    <property type="protein sequence ID" value="GER47988.1"/>
    <property type="molecule type" value="Genomic_DNA"/>
</dbReference>
<protein>
    <submittedName>
        <fullName evidence="1">D-ribulose-5-phosphate-3-epimerase</fullName>
    </submittedName>
</protein>
<dbReference type="AlphaFoldDB" id="A0A5A7QSY2"/>
<keyword evidence="2" id="KW-1185">Reference proteome</keyword>
<evidence type="ECO:0000313" key="1">
    <source>
        <dbReference type="EMBL" id="GER47988.1"/>
    </source>
</evidence>
<accession>A0A5A7QSY2</accession>
<evidence type="ECO:0000313" key="2">
    <source>
        <dbReference type="Proteomes" id="UP000325081"/>
    </source>
</evidence>
<reference evidence="2" key="1">
    <citation type="journal article" date="2019" name="Curr. Biol.">
        <title>Genome Sequence of Striga asiatica Provides Insight into the Evolution of Plant Parasitism.</title>
        <authorList>
            <person name="Yoshida S."/>
            <person name="Kim S."/>
            <person name="Wafula E.K."/>
            <person name="Tanskanen J."/>
            <person name="Kim Y.M."/>
            <person name="Honaas L."/>
            <person name="Yang Z."/>
            <person name="Spallek T."/>
            <person name="Conn C.E."/>
            <person name="Ichihashi Y."/>
            <person name="Cheong K."/>
            <person name="Cui S."/>
            <person name="Der J.P."/>
            <person name="Gundlach H."/>
            <person name="Jiao Y."/>
            <person name="Hori C."/>
            <person name="Ishida J.K."/>
            <person name="Kasahara H."/>
            <person name="Kiba T."/>
            <person name="Kim M.S."/>
            <person name="Koo N."/>
            <person name="Laohavisit A."/>
            <person name="Lee Y.H."/>
            <person name="Lumba S."/>
            <person name="McCourt P."/>
            <person name="Mortimer J.C."/>
            <person name="Mutuku J.M."/>
            <person name="Nomura T."/>
            <person name="Sasaki-Sekimoto Y."/>
            <person name="Seto Y."/>
            <person name="Wang Y."/>
            <person name="Wakatake T."/>
            <person name="Sakakibara H."/>
            <person name="Demura T."/>
            <person name="Yamaguchi S."/>
            <person name="Yoneyama K."/>
            <person name="Manabe R.I."/>
            <person name="Nelson D.C."/>
            <person name="Schulman A.H."/>
            <person name="Timko M.P."/>
            <person name="dePamphilis C.W."/>
            <person name="Choi D."/>
            <person name="Shirasu K."/>
        </authorList>
    </citation>
    <scope>NUCLEOTIDE SEQUENCE [LARGE SCALE GENOMIC DNA]</scope>
    <source>
        <strain evidence="2">cv. UVA1</strain>
    </source>
</reference>
<gene>
    <name evidence="1" type="ORF">STAS_25144</name>
</gene>
<dbReference type="Proteomes" id="UP000325081">
    <property type="component" value="Unassembled WGS sequence"/>
</dbReference>